<dbReference type="InterPro" id="IPR010091">
    <property type="entry name" value="Thiazolinyl_imide_reductase"/>
</dbReference>
<dbReference type="RefSeq" id="WP_254421102.1">
    <property type="nucleotide sequence ID" value="NZ_BAAAJB010000046.1"/>
</dbReference>
<dbReference type="Gene3D" id="3.30.360.10">
    <property type="entry name" value="Dihydrodipicolinate Reductase, domain 2"/>
    <property type="match status" value="1"/>
</dbReference>
<dbReference type="InterPro" id="IPR051450">
    <property type="entry name" value="Gfo/Idh/MocA_Oxidoreductases"/>
</dbReference>
<reference evidence="3" key="1">
    <citation type="submission" date="2022-06" db="EMBL/GenBank/DDBJ databases">
        <authorList>
            <person name="Ping M."/>
        </authorList>
    </citation>
    <scope>NUCLEOTIDE SEQUENCE</scope>
    <source>
        <strain evidence="3">JCM11759T</strain>
    </source>
</reference>
<protein>
    <submittedName>
        <fullName evidence="3">Gfo/Idh/MocA family oxidoreductase</fullName>
    </submittedName>
</protein>
<accession>A0ABY5DGS3</accession>
<dbReference type="InterPro" id="IPR048655">
    <property type="entry name" value="Irp3-like_C"/>
</dbReference>
<evidence type="ECO:0000259" key="2">
    <source>
        <dbReference type="Pfam" id="PF21390"/>
    </source>
</evidence>
<feature type="domain" description="Gfo/Idh/MocA-like oxidoreductase N-terminal" evidence="1">
    <location>
        <begin position="9"/>
        <end position="124"/>
    </location>
</feature>
<sequence>MTTQPDRPRTVVCGTSFGRVYLQAVHEAPDLELSGILSRGSTASHDLADSYGVPSYTDVDELPDDTDIACVVVRASVAGGAGSELSRRLLGRGVHVLQEHLLHPEELVACLRASHESKARFRVNAFYPHLAAVRRFLDAARLLRERQRPLFVDAAAGGQVLYPLIDVMGRTLGGFRPWRFADPDPVPADLEALSDTAAPYTHLHGVVGGTPVSLRVQNQIAPSDPDNHALLLHRLSVAFEGGVLTLADTHGPVLWSPRMHSERDGTGRLIMAGPGTERLAVPSTEPLGPASGPAYHDVFDQEWPGAVRTALGELRADADDSVRAAAADQWALTVTDVWHDVSGRIGPPVLLDPPTPEPVPLPDLLAERAAQTAPEGSRV</sequence>
<keyword evidence="4" id="KW-1185">Reference proteome</keyword>
<dbReference type="SUPFAM" id="SSF51735">
    <property type="entry name" value="NAD(P)-binding Rossmann-fold domains"/>
    <property type="match status" value="1"/>
</dbReference>
<proteinExistence type="predicted"/>
<name>A0ABY5DGS3_9ACTN</name>
<dbReference type="EMBL" id="CP099837">
    <property type="protein sequence ID" value="USY22317.1"/>
    <property type="molecule type" value="Genomic_DNA"/>
</dbReference>
<dbReference type="Pfam" id="PF21390">
    <property type="entry name" value="Irp3-like_C"/>
    <property type="match status" value="1"/>
</dbReference>
<evidence type="ECO:0000259" key="1">
    <source>
        <dbReference type="Pfam" id="PF01408"/>
    </source>
</evidence>
<dbReference type="InterPro" id="IPR000683">
    <property type="entry name" value="Gfo/Idh/MocA-like_OxRdtase_N"/>
</dbReference>
<organism evidence="3 4">
    <name type="scientific">Nocardiopsis exhalans</name>
    <dbReference type="NCBI Taxonomy" id="163604"/>
    <lineage>
        <taxon>Bacteria</taxon>
        <taxon>Bacillati</taxon>
        <taxon>Actinomycetota</taxon>
        <taxon>Actinomycetes</taxon>
        <taxon>Streptosporangiales</taxon>
        <taxon>Nocardiopsidaceae</taxon>
        <taxon>Nocardiopsis</taxon>
    </lineage>
</organism>
<feature type="domain" description="Thiazolinyl imine reductase-like C-terminal" evidence="2">
    <location>
        <begin position="147"/>
        <end position="256"/>
    </location>
</feature>
<dbReference type="Proteomes" id="UP001055940">
    <property type="component" value="Chromosome"/>
</dbReference>
<dbReference type="PANTHER" id="PTHR43377:SF1">
    <property type="entry name" value="BILIVERDIN REDUCTASE A"/>
    <property type="match status" value="1"/>
</dbReference>
<dbReference type="PANTHER" id="PTHR43377">
    <property type="entry name" value="BILIVERDIN REDUCTASE A"/>
    <property type="match status" value="1"/>
</dbReference>
<evidence type="ECO:0000313" key="3">
    <source>
        <dbReference type="EMBL" id="USY22317.1"/>
    </source>
</evidence>
<dbReference type="NCBIfam" id="TIGR01761">
    <property type="entry name" value="thiaz-red"/>
    <property type="match status" value="1"/>
</dbReference>
<dbReference type="Pfam" id="PF01408">
    <property type="entry name" value="GFO_IDH_MocA"/>
    <property type="match status" value="1"/>
</dbReference>
<dbReference type="Gene3D" id="3.40.50.720">
    <property type="entry name" value="NAD(P)-binding Rossmann-like Domain"/>
    <property type="match status" value="1"/>
</dbReference>
<evidence type="ECO:0000313" key="4">
    <source>
        <dbReference type="Proteomes" id="UP001055940"/>
    </source>
</evidence>
<dbReference type="InterPro" id="IPR036291">
    <property type="entry name" value="NAD(P)-bd_dom_sf"/>
</dbReference>
<gene>
    <name evidence="3" type="ORF">NE857_12325</name>
</gene>